<evidence type="ECO:0000256" key="9">
    <source>
        <dbReference type="ARBA" id="ARBA00030998"/>
    </source>
</evidence>
<dbReference type="SUPFAM" id="SSF63562">
    <property type="entry name" value="RPB6/omega subunit-like"/>
    <property type="match status" value="1"/>
</dbReference>
<name>A0ABX7B1N0_9PROT</name>
<keyword evidence="6 11" id="KW-0548">Nucleotidyltransferase</keyword>
<accession>A0ABX7B1N0</accession>
<comment type="similarity">
    <text evidence="1 11">Belongs to the RNA polymerase subunit omega family.</text>
</comment>
<keyword evidence="7 11" id="KW-0804">Transcription</keyword>
<dbReference type="GO" id="GO:0000428">
    <property type="term" value="C:DNA-directed RNA polymerase complex"/>
    <property type="evidence" value="ECO:0007669"/>
    <property type="project" value="UniProtKB-KW"/>
</dbReference>
<dbReference type="HAMAP" id="MF_00366">
    <property type="entry name" value="RNApol_bact_RpoZ"/>
    <property type="match status" value="1"/>
</dbReference>
<keyword evidence="5 11" id="KW-0808">Transferase</keyword>
<feature type="region of interest" description="Disordered" evidence="12">
    <location>
        <begin position="127"/>
        <end position="154"/>
    </location>
</feature>
<dbReference type="GO" id="GO:0003899">
    <property type="term" value="F:DNA-directed RNA polymerase activity"/>
    <property type="evidence" value="ECO:0007669"/>
    <property type="project" value="UniProtKB-EC"/>
</dbReference>
<evidence type="ECO:0000256" key="4">
    <source>
        <dbReference type="ARBA" id="ARBA00022478"/>
    </source>
</evidence>
<reference evidence="13" key="1">
    <citation type="submission" date="2021-02" db="EMBL/GenBank/DDBJ databases">
        <title>Skermanella TT6 skin isolate.</title>
        <authorList>
            <person name="Lee K."/>
            <person name="Ganzorig M."/>
        </authorList>
    </citation>
    <scope>NUCLEOTIDE SEQUENCE</scope>
    <source>
        <strain evidence="13">TT6</strain>
    </source>
</reference>
<dbReference type="PANTHER" id="PTHR34476:SF1">
    <property type="entry name" value="DNA-DIRECTED RNA POLYMERASE SUBUNIT OMEGA"/>
    <property type="match status" value="1"/>
</dbReference>
<dbReference type="RefSeq" id="WP_201070143.1">
    <property type="nucleotide sequence ID" value="NZ_CP067420.1"/>
</dbReference>
<evidence type="ECO:0000313" key="14">
    <source>
        <dbReference type="Proteomes" id="UP000595197"/>
    </source>
</evidence>
<evidence type="ECO:0000256" key="5">
    <source>
        <dbReference type="ARBA" id="ARBA00022679"/>
    </source>
</evidence>
<dbReference type="InterPro" id="IPR006110">
    <property type="entry name" value="Pol_omega/Rpo6/RPB6"/>
</dbReference>
<dbReference type="SMART" id="SM01409">
    <property type="entry name" value="RNA_pol_Rpb6"/>
    <property type="match status" value="1"/>
</dbReference>
<dbReference type="PANTHER" id="PTHR34476">
    <property type="entry name" value="DNA-DIRECTED RNA POLYMERASE SUBUNIT OMEGA"/>
    <property type="match status" value="1"/>
</dbReference>
<protein>
    <recommendedName>
        <fullName evidence="3 11">DNA-directed RNA polymerase subunit omega</fullName>
        <shortName evidence="11">RNAP omega subunit</shortName>
        <ecNumber evidence="2 11">2.7.7.6</ecNumber>
    </recommendedName>
    <alternativeName>
        <fullName evidence="9 11">RNA polymerase omega subunit</fullName>
    </alternativeName>
    <alternativeName>
        <fullName evidence="8 11">Transcriptase subunit omega</fullName>
    </alternativeName>
</protein>
<evidence type="ECO:0000256" key="7">
    <source>
        <dbReference type="ARBA" id="ARBA00023163"/>
    </source>
</evidence>
<dbReference type="Proteomes" id="UP000595197">
    <property type="component" value="Chromosome"/>
</dbReference>
<evidence type="ECO:0000256" key="1">
    <source>
        <dbReference type="ARBA" id="ARBA00006711"/>
    </source>
</evidence>
<keyword evidence="4 11" id="KW-0240">DNA-directed RNA polymerase</keyword>
<feature type="compositionally biased region" description="Basic and acidic residues" evidence="12">
    <location>
        <begin position="141"/>
        <end position="154"/>
    </location>
</feature>
<evidence type="ECO:0000256" key="11">
    <source>
        <dbReference type="HAMAP-Rule" id="MF_00366"/>
    </source>
</evidence>
<dbReference type="EC" id="2.7.7.6" evidence="2 11"/>
<comment type="subunit">
    <text evidence="11">The RNAP catalytic core consists of 2 alpha, 1 beta, 1 beta' and 1 omega subunit. When a sigma factor is associated with the core the holoenzyme is formed, which can initiate transcription.</text>
</comment>
<evidence type="ECO:0000256" key="6">
    <source>
        <dbReference type="ARBA" id="ARBA00022695"/>
    </source>
</evidence>
<organism evidence="13 14">
    <name type="scientific">Skermanella cutis</name>
    <dbReference type="NCBI Taxonomy" id="2775420"/>
    <lineage>
        <taxon>Bacteria</taxon>
        <taxon>Pseudomonadati</taxon>
        <taxon>Pseudomonadota</taxon>
        <taxon>Alphaproteobacteria</taxon>
        <taxon>Rhodospirillales</taxon>
        <taxon>Azospirillaceae</taxon>
        <taxon>Skermanella</taxon>
    </lineage>
</organism>
<evidence type="ECO:0000313" key="13">
    <source>
        <dbReference type="EMBL" id="QQP87347.1"/>
    </source>
</evidence>
<dbReference type="NCBIfam" id="TIGR00690">
    <property type="entry name" value="rpoZ"/>
    <property type="match status" value="1"/>
</dbReference>
<evidence type="ECO:0000256" key="2">
    <source>
        <dbReference type="ARBA" id="ARBA00012418"/>
    </source>
</evidence>
<comment type="function">
    <text evidence="11">Promotes RNA polymerase assembly. Latches the N- and C-terminal regions of the beta' subunit thereby facilitating its interaction with the beta and alpha subunits.</text>
</comment>
<evidence type="ECO:0000256" key="3">
    <source>
        <dbReference type="ARBA" id="ARBA00013725"/>
    </source>
</evidence>
<evidence type="ECO:0000256" key="10">
    <source>
        <dbReference type="ARBA" id="ARBA00048552"/>
    </source>
</evidence>
<feature type="compositionally biased region" description="Acidic residues" evidence="12">
    <location>
        <begin position="101"/>
        <end position="119"/>
    </location>
</feature>
<feature type="region of interest" description="Disordered" evidence="12">
    <location>
        <begin position="100"/>
        <end position="119"/>
    </location>
</feature>
<evidence type="ECO:0000256" key="12">
    <source>
        <dbReference type="SAM" id="MobiDB-lite"/>
    </source>
</evidence>
<dbReference type="InterPro" id="IPR003716">
    <property type="entry name" value="DNA-dir_RNA_pol_omega"/>
</dbReference>
<feature type="compositionally biased region" description="Acidic residues" evidence="12">
    <location>
        <begin position="127"/>
        <end position="140"/>
    </location>
</feature>
<sequence>MARVTVEDCVIKIPNRFELVMMAAQRARDVATGAPLSIDRDNDKNPVVALREIADETIGLDELRNALIRGHQKVVEADEPEDDIVELMAGEQAWAQQMTVGDDDLGGDDLGADGDVEEGDDVLADMEQEPGIDIDSEEGQLVDRDVDDVGKAYE</sequence>
<dbReference type="Pfam" id="PF01192">
    <property type="entry name" value="RNA_pol_Rpb6"/>
    <property type="match status" value="1"/>
</dbReference>
<dbReference type="Gene3D" id="3.90.940.10">
    <property type="match status" value="1"/>
</dbReference>
<gene>
    <name evidence="11" type="primary">rpoZ</name>
    <name evidence="13" type="ORF">IGS68_14575</name>
</gene>
<comment type="catalytic activity">
    <reaction evidence="10 11">
        <text>RNA(n) + a ribonucleoside 5'-triphosphate = RNA(n+1) + diphosphate</text>
        <dbReference type="Rhea" id="RHEA:21248"/>
        <dbReference type="Rhea" id="RHEA-COMP:14527"/>
        <dbReference type="Rhea" id="RHEA-COMP:17342"/>
        <dbReference type="ChEBI" id="CHEBI:33019"/>
        <dbReference type="ChEBI" id="CHEBI:61557"/>
        <dbReference type="ChEBI" id="CHEBI:140395"/>
        <dbReference type="EC" id="2.7.7.6"/>
    </reaction>
</comment>
<proteinExistence type="inferred from homology"/>
<keyword evidence="14" id="KW-1185">Reference proteome</keyword>
<dbReference type="EMBL" id="CP067420">
    <property type="protein sequence ID" value="QQP87347.1"/>
    <property type="molecule type" value="Genomic_DNA"/>
</dbReference>
<evidence type="ECO:0000256" key="8">
    <source>
        <dbReference type="ARBA" id="ARBA00029924"/>
    </source>
</evidence>
<dbReference type="InterPro" id="IPR036161">
    <property type="entry name" value="RPB6/omega-like_sf"/>
</dbReference>